<reference evidence="4" key="3">
    <citation type="submission" date="2025-09" db="UniProtKB">
        <authorList>
            <consortium name="Ensembl"/>
        </authorList>
    </citation>
    <scope>IDENTIFICATION</scope>
</reference>
<name>A0A670IRC9_PODMU</name>
<dbReference type="Ensembl" id="ENSPMRT00000015560.1">
    <property type="protein sequence ID" value="ENSPMRP00000014565.1"/>
    <property type="gene ID" value="ENSPMRG00000009722.1"/>
</dbReference>
<accession>A0A670IRC9</accession>
<dbReference type="OMA" id="AINCIDP"/>
<evidence type="ECO:0000259" key="3">
    <source>
        <dbReference type="Pfam" id="PF21388"/>
    </source>
</evidence>
<sequence>MKRPAAGAGAAPELLRDYLAFYRANGAEGKLLVCNEAAVKSRARRLLASEPGLAGAPGGFDVAGLAQSCLAAKGETGGVVFRKLLKAFEFLELICVNLFLSPWRKEIKSLKTFTGNFVYYVQSVLPEGVVEKLLKEIGYVATTTTEFSLAKKLSEEETEQAAFEIFLARIQCEDLLEIAEDVRDSDLVDILQKRSAQNHCSPEDNLDRKHWPCQRKEYMIIGGRSEMLDLQQTHSKQASEEAGNGGQRNELSLKLTTEETPLAASKFTSEQNASQAQGSALANSCIKSSDSEDFLIKYSDIVIAQKPLHFAEPHPKASEDKTQNTGLPGSRRGPPANKPWPLTFLSPGASGPQALAILNDVALEGEVPYGYRSQESSRETIESQICDAMSCLAIHGSDSTDQPKELKGNTPQHNNKFTACNNASKEGTCDSSLANLKEDGVECLVYPVEETAGPESLSSKRGIQELQHSRMKLSDQPGGDREGFTVDLYSSELFCDIAGCNCPTGGSGYERLLVGIPGAGEAAEYLRHMGEPPDSSCITHPEIGYHGGAPANIPCRGEGCHSSFADSDHCVVPVNETSPEGYVIINKDD</sequence>
<comment type="similarity">
    <text evidence="1">Belongs to the SPATA2 family.</text>
</comment>
<evidence type="ECO:0000313" key="4">
    <source>
        <dbReference type="Ensembl" id="ENSPMRP00000014565.1"/>
    </source>
</evidence>
<protein>
    <submittedName>
        <fullName evidence="4">Uncharacterized LOC114601986</fullName>
    </submittedName>
</protein>
<dbReference type="PANTHER" id="PTHR15326:SF9">
    <property type="entry name" value="SPERMATOGENESIS-ASSOCIATED PROTEIN 2"/>
    <property type="match status" value="1"/>
</dbReference>
<reference evidence="4 5" key="1">
    <citation type="journal article" date="2019" name="Proc. Natl. Acad. Sci. U.S.A.">
        <title>Regulatory changes in pterin and carotenoid genes underlie balanced color polymorphisms in the wall lizard.</title>
        <authorList>
            <person name="Andrade P."/>
            <person name="Pinho C."/>
            <person name="Perez I de Lanuza G."/>
            <person name="Afonso S."/>
            <person name="Brejcha J."/>
            <person name="Rubin C.J."/>
            <person name="Wallerman O."/>
            <person name="Pereira P."/>
            <person name="Sabatino S.J."/>
            <person name="Bellati A."/>
            <person name="Pellitteri-Rosa D."/>
            <person name="Bosakova Z."/>
            <person name="Bunikis I."/>
            <person name="Carretero M.A."/>
            <person name="Feiner N."/>
            <person name="Marsik P."/>
            <person name="Pauperio F."/>
            <person name="Salvi D."/>
            <person name="Soler L."/>
            <person name="While G.M."/>
            <person name="Uller T."/>
            <person name="Font E."/>
            <person name="Andersson L."/>
            <person name="Carneiro M."/>
        </authorList>
    </citation>
    <scope>NUCLEOTIDE SEQUENCE</scope>
</reference>
<proteinExistence type="inferred from homology"/>
<dbReference type="GeneID" id="114601986"/>
<evidence type="ECO:0000256" key="2">
    <source>
        <dbReference type="SAM" id="MobiDB-lite"/>
    </source>
</evidence>
<dbReference type="KEGG" id="pmua:114601986"/>
<organism evidence="4 5">
    <name type="scientific">Podarcis muralis</name>
    <name type="common">Wall lizard</name>
    <name type="synonym">Lacerta muralis</name>
    <dbReference type="NCBI Taxonomy" id="64176"/>
    <lineage>
        <taxon>Eukaryota</taxon>
        <taxon>Metazoa</taxon>
        <taxon>Chordata</taxon>
        <taxon>Craniata</taxon>
        <taxon>Vertebrata</taxon>
        <taxon>Euteleostomi</taxon>
        <taxon>Lepidosauria</taxon>
        <taxon>Squamata</taxon>
        <taxon>Bifurcata</taxon>
        <taxon>Unidentata</taxon>
        <taxon>Episquamata</taxon>
        <taxon>Laterata</taxon>
        <taxon>Lacertibaenia</taxon>
        <taxon>Lacertidae</taxon>
        <taxon>Podarcis</taxon>
    </lineage>
</organism>
<feature type="region of interest" description="Disordered" evidence="2">
    <location>
        <begin position="310"/>
        <end position="340"/>
    </location>
</feature>
<dbReference type="OrthoDB" id="9837000at2759"/>
<dbReference type="Pfam" id="PF21388">
    <property type="entry name" value="SPATA2_PUB-like"/>
    <property type="match status" value="1"/>
</dbReference>
<dbReference type="InterPro" id="IPR048839">
    <property type="entry name" value="SPATA2_PUB-like"/>
</dbReference>
<gene>
    <name evidence="4" type="primary">LOC114601986</name>
</gene>
<dbReference type="Proteomes" id="UP000472272">
    <property type="component" value="Chromosome 8"/>
</dbReference>
<keyword evidence="5" id="KW-1185">Reference proteome</keyword>
<dbReference type="GeneTree" id="ENSGT00530000063956"/>
<dbReference type="GO" id="GO:0005737">
    <property type="term" value="C:cytoplasm"/>
    <property type="evidence" value="ECO:0007669"/>
    <property type="project" value="TreeGrafter"/>
</dbReference>
<dbReference type="RefSeq" id="XP_028595498.1">
    <property type="nucleotide sequence ID" value="XM_028739665.1"/>
</dbReference>
<evidence type="ECO:0000313" key="5">
    <source>
        <dbReference type="Proteomes" id="UP000472272"/>
    </source>
</evidence>
<dbReference type="AlphaFoldDB" id="A0A670IRC9"/>
<feature type="domain" description="Spermatogenesis-associated protein 2 PUB-like" evidence="3">
    <location>
        <begin position="81"/>
        <end position="195"/>
    </location>
</feature>
<feature type="compositionally biased region" description="Basic and acidic residues" evidence="2">
    <location>
        <begin position="310"/>
        <end position="322"/>
    </location>
</feature>
<reference evidence="4" key="2">
    <citation type="submission" date="2025-08" db="UniProtKB">
        <authorList>
            <consortium name="Ensembl"/>
        </authorList>
    </citation>
    <scope>IDENTIFICATION</scope>
</reference>
<evidence type="ECO:0000256" key="1">
    <source>
        <dbReference type="ARBA" id="ARBA00038142"/>
    </source>
</evidence>
<dbReference type="PANTHER" id="PTHR15326">
    <property type="entry name" value="SPERMATOGENESIS-ASSOCIATED PROTEIN 2/TAMOZHENNIC"/>
    <property type="match status" value="1"/>
</dbReference>
<dbReference type="Gene3D" id="1.20.58.2190">
    <property type="match status" value="1"/>
</dbReference>
<feature type="region of interest" description="Disordered" evidence="2">
    <location>
        <begin position="231"/>
        <end position="252"/>
    </location>
</feature>